<dbReference type="InterPro" id="IPR050194">
    <property type="entry name" value="Glycosyltransferase_grp1"/>
</dbReference>
<evidence type="ECO:0000259" key="2">
    <source>
        <dbReference type="Pfam" id="PF13439"/>
    </source>
</evidence>
<organism evidence="3 4">
    <name type="scientific">Listeria fleischmannii 1991</name>
    <dbReference type="NCBI Taxonomy" id="1430899"/>
    <lineage>
        <taxon>Bacteria</taxon>
        <taxon>Bacillati</taxon>
        <taxon>Bacillota</taxon>
        <taxon>Bacilli</taxon>
        <taxon>Bacillales</taxon>
        <taxon>Listeriaceae</taxon>
        <taxon>Listeria</taxon>
    </lineage>
</organism>
<dbReference type="Pfam" id="PF00534">
    <property type="entry name" value="Glycos_transf_1"/>
    <property type="match status" value="1"/>
</dbReference>
<evidence type="ECO:0008006" key="5">
    <source>
        <dbReference type="Google" id="ProtNLM"/>
    </source>
</evidence>
<dbReference type="RefSeq" id="WP_007476839.1">
    <property type="nucleotide sequence ID" value="NZ_KQ130614.1"/>
</dbReference>
<dbReference type="PATRIC" id="fig|1430899.3.peg.1278"/>
<dbReference type="FunFam" id="3.40.50.2000:FF:000136">
    <property type="entry name" value="Glycosyl transferase, group 1"/>
    <property type="match status" value="1"/>
</dbReference>
<dbReference type="CDD" id="cd03817">
    <property type="entry name" value="GT4_UGDG-like"/>
    <property type="match status" value="1"/>
</dbReference>
<dbReference type="OrthoDB" id="9802525at2"/>
<name>A0A0J8GGE2_9LIST</name>
<keyword evidence="4" id="KW-1185">Reference proteome</keyword>
<evidence type="ECO:0000259" key="1">
    <source>
        <dbReference type="Pfam" id="PF00534"/>
    </source>
</evidence>
<feature type="domain" description="Glycosyl transferase family 1" evidence="1">
    <location>
        <begin position="194"/>
        <end position="351"/>
    </location>
</feature>
<dbReference type="EMBL" id="AZHO01000013">
    <property type="protein sequence ID" value="KMT59808.1"/>
    <property type="molecule type" value="Genomic_DNA"/>
</dbReference>
<proteinExistence type="predicted"/>
<gene>
    <name evidence="3" type="ORF">X560_1521</name>
</gene>
<evidence type="ECO:0000313" key="3">
    <source>
        <dbReference type="EMBL" id="KMT59808.1"/>
    </source>
</evidence>
<protein>
    <recommendedName>
        <fullName evidence="5">Group 1 glycosyl transferase</fullName>
    </recommendedName>
</protein>
<dbReference type="GO" id="GO:0016758">
    <property type="term" value="F:hexosyltransferase activity"/>
    <property type="evidence" value="ECO:0007669"/>
    <property type="project" value="TreeGrafter"/>
</dbReference>
<dbReference type="PANTHER" id="PTHR45947">
    <property type="entry name" value="SULFOQUINOVOSYL TRANSFERASE SQD2"/>
    <property type="match status" value="1"/>
</dbReference>
<dbReference type="Proteomes" id="UP000052258">
    <property type="component" value="Unassembled WGS sequence"/>
</dbReference>
<dbReference type="Pfam" id="PF13439">
    <property type="entry name" value="Glyco_transf_4"/>
    <property type="match status" value="1"/>
</dbReference>
<feature type="domain" description="Glycosyltransferase subfamily 4-like N-terminal" evidence="2">
    <location>
        <begin position="14"/>
        <end position="183"/>
    </location>
</feature>
<comment type="caution">
    <text evidence="3">The sequence shown here is derived from an EMBL/GenBank/DDBJ whole genome shotgun (WGS) entry which is preliminary data.</text>
</comment>
<accession>A0A0J8GGE2</accession>
<dbReference type="AlphaFoldDB" id="A0A0J8GGE2"/>
<dbReference type="PANTHER" id="PTHR45947:SF3">
    <property type="entry name" value="SULFOQUINOVOSYL TRANSFERASE SQD2"/>
    <property type="match status" value="1"/>
</dbReference>
<reference evidence="3 4" key="1">
    <citation type="journal article" date="2015" name="Genome Biol. Evol.">
        <title>Comparative Genomics of Listeria Sensu Lato: Genus-Wide Differences in Evolutionary Dynamics and the Progressive Gain of Complex, Potentially Pathogenicity-Related Traits through Lateral Gene Transfer.</title>
        <authorList>
            <person name="Chiara M."/>
            <person name="Caruso M."/>
            <person name="D'Erchia A.M."/>
            <person name="Manzari C."/>
            <person name="Fraccalvieri R."/>
            <person name="Goffredo E."/>
            <person name="Latorre L."/>
            <person name="Miccolupo A."/>
            <person name="Padalino I."/>
            <person name="Santagada G."/>
            <person name="Chiocco D."/>
            <person name="Pesole G."/>
            <person name="Horner D.S."/>
            <person name="Parisi A."/>
        </authorList>
    </citation>
    <scope>NUCLEOTIDE SEQUENCE [LARGE SCALE GENOMIC DNA]</scope>
    <source>
        <strain evidence="3 4">1991</strain>
    </source>
</reference>
<evidence type="ECO:0000313" key="4">
    <source>
        <dbReference type="Proteomes" id="UP000052258"/>
    </source>
</evidence>
<dbReference type="Gene3D" id="3.40.50.2000">
    <property type="entry name" value="Glycogen Phosphorylase B"/>
    <property type="match status" value="2"/>
</dbReference>
<dbReference type="SUPFAM" id="SSF53756">
    <property type="entry name" value="UDP-Glycosyltransferase/glycogen phosphorylase"/>
    <property type="match status" value="1"/>
</dbReference>
<dbReference type="InterPro" id="IPR001296">
    <property type="entry name" value="Glyco_trans_1"/>
</dbReference>
<dbReference type="InterPro" id="IPR028098">
    <property type="entry name" value="Glyco_trans_4-like_N"/>
</dbReference>
<sequence>MNIGIFTDTYSPQISGVATSILTMETELRKRGHNVYIFTTTDPYANRESEEGRVFRLPSIPFIFFPERRIAIAGMNKFIRLVGELNLDIIHTHTEFSLGLLGKKIAKKYSIPSIHTYHTMYEDYLHYIAKGKILKPKMVRKMTRSFCDSYDALIAPTEKVRHHLEECGIRKRMYTIPTGTNIQSFGQASSEGIEALRRELGIKKQDDVILSLGRVAHEKNIDAIIQAMPAILEEKPNVKLVVVGDGPVRKELEELVEKLALSSAVIFTGAVEWCDVGLYYQLGNLFVSASTSETQGLTYLEAMASRIPVVAKEDESIAEILVDKETGFVFQTDDEIAETVILALQNKTLASEVAVHALKQVHHYSSDQFGKNIEETYLEVYNIYYSKQNKKRLNMQSTLIKSKMASQVFSLTSNTHVRKGRSSHRD</sequence>